<dbReference type="EMBL" id="QGTJ01000005">
    <property type="protein sequence ID" value="PWV61654.1"/>
    <property type="molecule type" value="Genomic_DNA"/>
</dbReference>
<dbReference type="RefSeq" id="WP_110018442.1">
    <property type="nucleotide sequence ID" value="NZ_QGTJ01000005.1"/>
</dbReference>
<sequence length="250" mass="27222">MSPLSFVLCCLLLLFSLPALALESRTLTHAAAEYTVVELDLQRDALRLYWRDRRGEPLGTLAALAEHERAAGRELLFATNAGIYAEGQVPLGLTVEDGREQVALNTARGGGNFFLQPNGVFVVDRHGQARIVATRDWARRARPLRLATQSGPLLLIGGRINPRLLPDSDSLKLRSGVCVQAPTRVAFAISAGPVNFYRFASMLRDELGCRDALYLDGSISQLQVDGKTYGAPGWRTRPFAALLGVSRPAP</sequence>
<evidence type="ECO:0000259" key="2">
    <source>
        <dbReference type="Pfam" id="PF09992"/>
    </source>
</evidence>
<dbReference type="Proteomes" id="UP000246569">
    <property type="component" value="Unassembled WGS sequence"/>
</dbReference>
<keyword evidence="1" id="KW-0732">Signal</keyword>
<protein>
    <submittedName>
        <fullName evidence="3">Uncharacterized protein YigE (DUF2233 family)</fullName>
    </submittedName>
</protein>
<name>A0A317MV59_9GAMM</name>
<dbReference type="OrthoDB" id="5515706at2"/>
<accession>A0A317MV59</accession>
<evidence type="ECO:0000313" key="4">
    <source>
        <dbReference type="Proteomes" id="UP000246569"/>
    </source>
</evidence>
<organism evidence="3 4">
    <name type="scientific">Plasticicumulans acidivorans</name>
    <dbReference type="NCBI Taxonomy" id="886464"/>
    <lineage>
        <taxon>Bacteria</taxon>
        <taxon>Pseudomonadati</taxon>
        <taxon>Pseudomonadota</taxon>
        <taxon>Gammaproteobacteria</taxon>
        <taxon>Candidatus Competibacteraceae</taxon>
        <taxon>Plasticicumulans</taxon>
    </lineage>
</organism>
<dbReference type="AlphaFoldDB" id="A0A317MV59"/>
<proteinExistence type="predicted"/>
<comment type="caution">
    <text evidence="3">The sequence shown here is derived from an EMBL/GenBank/DDBJ whole genome shotgun (WGS) entry which is preliminary data.</text>
</comment>
<evidence type="ECO:0000313" key="3">
    <source>
        <dbReference type="EMBL" id="PWV61654.1"/>
    </source>
</evidence>
<feature type="domain" description="Phosphodiester glycosidase" evidence="2">
    <location>
        <begin position="76"/>
        <end position="245"/>
    </location>
</feature>
<keyword evidence="4" id="KW-1185">Reference proteome</keyword>
<reference evidence="3 4" key="1">
    <citation type="submission" date="2018-05" db="EMBL/GenBank/DDBJ databases">
        <title>Genomic Encyclopedia of Type Strains, Phase IV (KMG-IV): sequencing the most valuable type-strain genomes for metagenomic binning, comparative biology and taxonomic classification.</title>
        <authorList>
            <person name="Goeker M."/>
        </authorList>
    </citation>
    <scope>NUCLEOTIDE SEQUENCE [LARGE SCALE GENOMIC DNA]</scope>
    <source>
        <strain evidence="3 4">DSM 23606</strain>
    </source>
</reference>
<evidence type="ECO:0000256" key="1">
    <source>
        <dbReference type="SAM" id="SignalP"/>
    </source>
</evidence>
<dbReference type="Pfam" id="PF09992">
    <property type="entry name" value="NAGPA"/>
    <property type="match status" value="1"/>
</dbReference>
<gene>
    <name evidence="3" type="ORF">C7443_10582</name>
</gene>
<dbReference type="InterPro" id="IPR018711">
    <property type="entry name" value="NAGPA"/>
</dbReference>
<feature type="signal peptide" evidence="1">
    <location>
        <begin position="1"/>
        <end position="21"/>
    </location>
</feature>
<feature type="chain" id="PRO_5016349144" evidence="1">
    <location>
        <begin position="22"/>
        <end position="250"/>
    </location>
</feature>